<dbReference type="EMBL" id="HBIN01018214">
    <property type="protein sequence ID" value="CAE0443836.1"/>
    <property type="molecule type" value="Transcribed_RNA"/>
</dbReference>
<dbReference type="GO" id="GO:0016757">
    <property type="term" value="F:glycosyltransferase activity"/>
    <property type="evidence" value="ECO:0007669"/>
    <property type="project" value="InterPro"/>
</dbReference>
<gene>
    <name evidence="4" type="ORF">ASTO00021_LOCUS13891</name>
</gene>
<feature type="transmembrane region" description="Helical" evidence="2">
    <location>
        <begin position="12"/>
        <end position="32"/>
    </location>
</feature>
<dbReference type="PANTHER" id="PTHR11062">
    <property type="entry name" value="EXOSTOSIN HEPARAN SULFATE GLYCOSYLTRANSFERASE -RELATED"/>
    <property type="match status" value="1"/>
</dbReference>
<name>A0A7S3PM35_9STRA</name>
<keyword evidence="2" id="KW-1133">Transmembrane helix</keyword>
<accession>A0A7S3PM35</accession>
<comment type="similarity">
    <text evidence="1">Belongs to the glycosyltransferase 47 family.</text>
</comment>
<evidence type="ECO:0000256" key="1">
    <source>
        <dbReference type="ARBA" id="ARBA00010271"/>
    </source>
</evidence>
<keyword evidence="2" id="KW-0812">Transmembrane</keyword>
<dbReference type="PROSITE" id="PS51257">
    <property type="entry name" value="PROKAR_LIPOPROTEIN"/>
    <property type="match status" value="1"/>
</dbReference>
<protein>
    <recommendedName>
        <fullName evidence="3">Exostosin GT47 domain-containing protein</fullName>
    </recommendedName>
</protein>
<evidence type="ECO:0000313" key="4">
    <source>
        <dbReference type="EMBL" id="CAE0443836.1"/>
    </source>
</evidence>
<feature type="domain" description="Exostosin GT47" evidence="3">
    <location>
        <begin position="106"/>
        <end position="383"/>
    </location>
</feature>
<reference evidence="4" key="1">
    <citation type="submission" date="2021-01" db="EMBL/GenBank/DDBJ databases">
        <authorList>
            <person name="Corre E."/>
            <person name="Pelletier E."/>
            <person name="Niang G."/>
            <person name="Scheremetjew M."/>
            <person name="Finn R."/>
            <person name="Kale V."/>
            <person name="Holt S."/>
            <person name="Cochrane G."/>
            <person name="Meng A."/>
            <person name="Brown T."/>
            <person name="Cohen L."/>
        </authorList>
    </citation>
    <scope>NUCLEOTIDE SEQUENCE</scope>
    <source>
        <strain evidence="4">GSBS06</strain>
    </source>
</reference>
<dbReference type="InterPro" id="IPR040911">
    <property type="entry name" value="Exostosin_GT47"/>
</dbReference>
<sequence>MARNEKDEVNSLKYVLLIAITLILGVSCVLMLPSESLAFIPKEALKFVRTSGKNVASALGSDSEFLSNSVKVQRVAYKPIIEYVDTDVVHELPEVQKYSGSDKVEYIYMYKIPHELISASEKTSCWYCMHDVGYNTERTIINAINSSRYITDDPSRATWKLVPMFYACMVDCGPYNPKRGYIYARNIMDYIKSLPYWEEKQGRDHIFIWSQDKGGARIAEYDKPFFMELRKGIFIQTLHSFMPGRPEAFIPSWDIAVPAIAMENEARPIDTLKNTTNKGYYAFWRGGTMPRGLYHFRIQMMKKYSTNEKIHIGSGHSPDYPKELANSRFCLYVPGHVPQRWSGALGNIIKSGCLIMIVNDCTVRPFHDLLPWDMFSASLSEEEFLGANGEGLVEDFATKKLVSIRNNYTKYRKHLMYNLPPKKGDALDMIIESLRLREQQIENKNIYEAEQRKCKEMIDAKRLSVGHDCSILTDEEKDNCKYGYWIHDYQHPPRQHGTHLKINELFPN</sequence>
<dbReference type="AlphaFoldDB" id="A0A7S3PM35"/>
<evidence type="ECO:0000256" key="2">
    <source>
        <dbReference type="SAM" id="Phobius"/>
    </source>
</evidence>
<dbReference type="Pfam" id="PF03016">
    <property type="entry name" value="Exostosin_GT47"/>
    <property type="match status" value="1"/>
</dbReference>
<keyword evidence="2" id="KW-0472">Membrane</keyword>
<dbReference type="InterPro" id="IPR004263">
    <property type="entry name" value="Exostosin"/>
</dbReference>
<proteinExistence type="inferred from homology"/>
<organism evidence="4">
    <name type="scientific">Aplanochytrium stocchinoi</name>
    <dbReference type="NCBI Taxonomy" id="215587"/>
    <lineage>
        <taxon>Eukaryota</taxon>
        <taxon>Sar</taxon>
        <taxon>Stramenopiles</taxon>
        <taxon>Bigyra</taxon>
        <taxon>Labyrinthulomycetes</taxon>
        <taxon>Thraustochytrida</taxon>
        <taxon>Thraustochytriidae</taxon>
        <taxon>Aplanochytrium</taxon>
    </lineage>
</organism>
<dbReference type="PANTHER" id="PTHR11062:SF281">
    <property type="entry name" value="EXOSTOSIN-LIKE 2"/>
    <property type="match status" value="1"/>
</dbReference>
<evidence type="ECO:0000259" key="3">
    <source>
        <dbReference type="Pfam" id="PF03016"/>
    </source>
</evidence>